<evidence type="ECO:0000313" key="1">
    <source>
        <dbReference type="EMBL" id="JAD60996.1"/>
    </source>
</evidence>
<reference evidence="1" key="2">
    <citation type="journal article" date="2015" name="Data Brief">
        <title>Shoot transcriptome of the giant reed, Arundo donax.</title>
        <authorList>
            <person name="Barrero R.A."/>
            <person name="Guerrero F.D."/>
            <person name="Moolhuijzen P."/>
            <person name="Goolsby J.A."/>
            <person name="Tidwell J."/>
            <person name="Bellgard S.E."/>
            <person name="Bellgard M.I."/>
        </authorList>
    </citation>
    <scope>NUCLEOTIDE SEQUENCE</scope>
    <source>
        <tissue evidence="1">Shoot tissue taken approximately 20 cm above the soil surface</tissue>
    </source>
</reference>
<name>A0A0A9BCD8_ARUDO</name>
<protein>
    <submittedName>
        <fullName evidence="1">Uncharacterized protein</fullName>
    </submittedName>
</protein>
<accession>A0A0A9BCD8</accession>
<sequence>MGVSCLGVTAYPNLLSPITLNIRIAGKLINTVGRNTVKNFCS</sequence>
<organism evidence="1">
    <name type="scientific">Arundo donax</name>
    <name type="common">Giant reed</name>
    <name type="synonym">Donax arundinaceus</name>
    <dbReference type="NCBI Taxonomy" id="35708"/>
    <lineage>
        <taxon>Eukaryota</taxon>
        <taxon>Viridiplantae</taxon>
        <taxon>Streptophyta</taxon>
        <taxon>Embryophyta</taxon>
        <taxon>Tracheophyta</taxon>
        <taxon>Spermatophyta</taxon>
        <taxon>Magnoliopsida</taxon>
        <taxon>Liliopsida</taxon>
        <taxon>Poales</taxon>
        <taxon>Poaceae</taxon>
        <taxon>PACMAD clade</taxon>
        <taxon>Arundinoideae</taxon>
        <taxon>Arundineae</taxon>
        <taxon>Arundo</taxon>
    </lineage>
</organism>
<proteinExistence type="predicted"/>
<dbReference type="AlphaFoldDB" id="A0A0A9BCD8"/>
<reference evidence="1" key="1">
    <citation type="submission" date="2014-09" db="EMBL/GenBank/DDBJ databases">
        <authorList>
            <person name="Magalhaes I.L.F."/>
            <person name="Oliveira U."/>
            <person name="Santos F.R."/>
            <person name="Vidigal T.H.D.A."/>
            <person name="Brescovit A.D."/>
            <person name="Santos A.J."/>
        </authorList>
    </citation>
    <scope>NUCLEOTIDE SEQUENCE</scope>
    <source>
        <tissue evidence="1">Shoot tissue taken approximately 20 cm above the soil surface</tissue>
    </source>
</reference>
<dbReference type="EMBL" id="GBRH01236899">
    <property type="protein sequence ID" value="JAD60996.1"/>
    <property type="molecule type" value="Transcribed_RNA"/>
</dbReference>